<protein>
    <recommendedName>
        <fullName evidence="10">Cytochrome b561 and DOMON domain-containing protein</fullName>
    </recommendedName>
</protein>
<comment type="subcellular location">
    <subcellularLocation>
        <location evidence="1">Membrane</location>
        <topology evidence="1">Multi-pass membrane protein</topology>
    </subcellularLocation>
</comment>
<dbReference type="Gene3D" id="1.20.120.1770">
    <property type="match status" value="1"/>
</dbReference>
<dbReference type="SMART" id="SM00665">
    <property type="entry name" value="B561"/>
    <property type="match status" value="1"/>
</dbReference>
<keyword evidence="2 10" id="KW-0813">Transport</keyword>
<evidence type="ECO:0000256" key="8">
    <source>
        <dbReference type="ARBA" id="ARBA00023136"/>
    </source>
</evidence>
<dbReference type="CDD" id="cd08760">
    <property type="entry name" value="Cyt_b561_FRRS1_like"/>
    <property type="match status" value="1"/>
</dbReference>
<evidence type="ECO:0000256" key="2">
    <source>
        <dbReference type="ARBA" id="ARBA00022448"/>
    </source>
</evidence>
<dbReference type="PANTHER" id="PTHR23130">
    <property type="entry name" value="CYTOCHROME B561 AND DOMON DOMAIN-CONTAINING PROTEIN"/>
    <property type="match status" value="1"/>
</dbReference>
<keyword evidence="11" id="KW-0408">Iron</keyword>
<keyword evidence="3 12" id="KW-0812">Transmembrane</keyword>
<feature type="chain" id="PRO_5015489106" description="Cytochrome b561 and DOMON domain-containing protein" evidence="13">
    <location>
        <begin position="21"/>
        <end position="387"/>
    </location>
</feature>
<dbReference type="GO" id="GO:0046872">
    <property type="term" value="F:metal ion binding"/>
    <property type="evidence" value="ECO:0007669"/>
    <property type="project" value="UniProtKB-KW"/>
</dbReference>
<proteinExistence type="predicted"/>
<dbReference type="PROSITE" id="PS50836">
    <property type="entry name" value="DOMON"/>
    <property type="match status" value="1"/>
</dbReference>
<accession>A0A2U1L7V7</accession>
<keyword evidence="7 12" id="KW-1133">Transmembrane helix</keyword>
<feature type="signal peptide" evidence="13">
    <location>
        <begin position="1"/>
        <end position="20"/>
    </location>
</feature>
<evidence type="ECO:0000256" key="4">
    <source>
        <dbReference type="ARBA" id="ARBA00022723"/>
    </source>
</evidence>
<gene>
    <name evidence="16" type="ORF">CTI12_AA525340</name>
</gene>
<dbReference type="InterPro" id="IPR006593">
    <property type="entry name" value="Cyt_b561/ferric_Rdtase_TM"/>
</dbReference>
<feature type="domain" description="DOMON" evidence="14">
    <location>
        <begin position="44"/>
        <end position="158"/>
    </location>
</feature>
<keyword evidence="4 11" id="KW-0479">Metal-binding</keyword>
<evidence type="ECO:0000313" key="16">
    <source>
        <dbReference type="EMBL" id="PWA45090.1"/>
    </source>
</evidence>
<dbReference type="AlphaFoldDB" id="A0A2U1L7V7"/>
<dbReference type="Pfam" id="PF04526">
    <property type="entry name" value="DUF568"/>
    <property type="match status" value="1"/>
</dbReference>
<feature type="transmembrane region" description="Helical" evidence="12">
    <location>
        <begin position="279"/>
        <end position="296"/>
    </location>
</feature>
<evidence type="ECO:0000256" key="1">
    <source>
        <dbReference type="ARBA" id="ARBA00004141"/>
    </source>
</evidence>
<feature type="binding site" description="axial binding residue" evidence="11">
    <location>
        <position position="207"/>
    </location>
    <ligand>
        <name>heme b</name>
        <dbReference type="ChEBI" id="CHEBI:60344"/>
        <label>1</label>
    </ligand>
    <ligandPart>
        <name>Fe</name>
        <dbReference type="ChEBI" id="CHEBI:18248"/>
    </ligandPart>
</feature>
<comment type="caution">
    <text evidence="16">The sequence shown here is derived from an EMBL/GenBank/DDBJ whole genome shotgun (WGS) entry which is preliminary data.</text>
</comment>
<dbReference type="InterPro" id="IPR017214">
    <property type="entry name" value="UCP037471"/>
</dbReference>
<evidence type="ECO:0000256" key="12">
    <source>
        <dbReference type="SAM" id="Phobius"/>
    </source>
</evidence>
<evidence type="ECO:0000259" key="14">
    <source>
        <dbReference type="PROSITE" id="PS50836"/>
    </source>
</evidence>
<evidence type="ECO:0000256" key="11">
    <source>
        <dbReference type="PIRSR" id="PIRSR037471-1"/>
    </source>
</evidence>
<dbReference type="Proteomes" id="UP000245207">
    <property type="component" value="Unassembled WGS sequence"/>
</dbReference>
<dbReference type="CDD" id="cd09629">
    <property type="entry name" value="DOMON_CIL1_like"/>
    <property type="match status" value="1"/>
</dbReference>
<dbReference type="EMBL" id="PKPP01010945">
    <property type="protein sequence ID" value="PWA45090.1"/>
    <property type="molecule type" value="Genomic_DNA"/>
</dbReference>
<evidence type="ECO:0000256" key="9">
    <source>
        <dbReference type="ARBA" id="ARBA00053871"/>
    </source>
</evidence>
<evidence type="ECO:0000256" key="13">
    <source>
        <dbReference type="SAM" id="SignalP"/>
    </source>
</evidence>
<sequence length="387" mass="42241">MASIFFILTLSTLLTTITQAQLTCTTQKFTNNKLYNHCNDLPSLNSYLHWSLNPSKNTLSIAFLAKPSSDSGWVAWAINPTGEGMAGAQALLAYKASNGSMVVKTYNISSYSSIVEGKLAFDVKDRRGEYSDGMMKIFATIVLPKNGMTSVNQVWQVGPSVSDGFPAKHAFQPANLGAKGKLDLLSGQSSGGGGSGGNSRNKKRNIHGILNAVSWGILFPIGIIIARYLRTFPSADPAWFYLHAFCQVSAYAIGVAGWGTGLKLGSESKGVTYSTHRNIGITLFCLATVQVFALFLRPNKDHKFRFYWNIYHHGIGYAILVLGILNVFKGLDILSPESKWRTAYIIVISTLGAIALLLEVITWIVTLKRKSSKSTKPYDNKQQPLAP</sequence>
<dbReference type="Pfam" id="PF03188">
    <property type="entry name" value="Cytochrom_B561"/>
    <property type="match status" value="1"/>
</dbReference>
<dbReference type="STRING" id="35608.A0A2U1L7V7"/>
<feature type="domain" description="Cytochrome b561" evidence="15">
    <location>
        <begin position="170"/>
        <end position="367"/>
    </location>
</feature>
<dbReference type="PROSITE" id="PS50939">
    <property type="entry name" value="CYTOCHROME_B561"/>
    <property type="match status" value="1"/>
</dbReference>
<evidence type="ECO:0000313" key="17">
    <source>
        <dbReference type="Proteomes" id="UP000245207"/>
    </source>
</evidence>
<feature type="transmembrane region" description="Helical" evidence="12">
    <location>
        <begin position="238"/>
        <end position="259"/>
    </location>
</feature>
<feature type="binding site" description="axial binding residue" evidence="11">
    <location>
        <position position="243"/>
    </location>
    <ligand>
        <name>heme b</name>
        <dbReference type="ChEBI" id="CHEBI:60344"/>
        <label>1</label>
    </ligand>
    <ligandPart>
        <name>Fe</name>
        <dbReference type="ChEBI" id="CHEBI:18248"/>
    </ligandPart>
</feature>
<evidence type="ECO:0000256" key="10">
    <source>
        <dbReference type="PIRNR" id="PIRNR037471"/>
    </source>
</evidence>
<feature type="transmembrane region" description="Helical" evidence="12">
    <location>
        <begin position="308"/>
        <end position="328"/>
    </location>
</feature>
<dbReference type="GO" id="GO:0016020">
    <property type="term" value="C:membrane"/>
    <property type="evidence" value="ECO:0007669"/>
    <property type="project" value="UniProtKB-SubCell"/>
</dbReference>
<keyword evidence="5 13" id="KW-0732">Signal</keyword>
<dbReference type="InterPro" id="IPR005018">
    <property type="entry name" value="DOMON_domain"/>
</dbReference>
<comment type="function">
    <text evidence="9">May act as a catecholamine-responsive trans-membrane electron transporter.</text>
</comment>
<dbReference type="FunFam" id="1.20.120.1770:FF:000007">
    <property type="entry name" value="Cytochrome b561 and DOMON domain-containing protein"/>
    <property type="match status" value="1"/>
</dbReference>
<reference evidence="16 17" key="1">
    <citation type="journal article" date="2018" name="Mol. Plant">
        <title>The genome of Artemisia annua provides insight into the evolution of Asteraceae family and artemisinin biosynthesis.</title>
        <authorList>
            <person name="Shen Q."/>
            <person name="Zhang L."/>
            <person name="Liao Z."/>
            <person name="Wang S."/>
            <person name="Yan T."/>
            <person name="Shi P."/>
            <person name="Liu M."/>
            <person name="Fu X."/>
            <person name="Pan Q."/>
            <person name="Wang Y."/>
            <person name="Lv Z."/>
            <person name="Lu X."/>
            <person name="Zhang F."/>
            <person name="Jiang W."/>
            <person name="Ma Y."/>
            <person name="Chen M."/>
            <person name="Hao X."/>
            <person name="Li L."/>
            <person name="Tang Y."/>
            <person name="Lv G."/>
            <person name="Zhou Y."/>
            <person name="Sun X."/>
            <person name="Brodelius P.E."/>
            <person name="Rose J.K.C."/>
            <person name="Tang K."/>
        </authorList>
    </citation>
    <scope>NUCLEOTIDE SEQUENCE [LARGE SCALE GENOMIC DNA]</scope>
    <source>
        <strain evidence="17">cv. Huhao1</strain>
        <tissue evidence="16">Leaf</tissue>
    </source>
</reference>
<dbReference type="PANTHER" id="PTHR23130:SF195">
    <property type="entry name" value="CYTOCHROME B561 AND DOMON DOMAIN-CONTAINING PROTEIN"/>
    <property type="match status" value="1"/>
</dbReference>
<dbReference type="PIRSF" id="PIRSF037471">
    <property type="entry name" value="UCP037471"/>
    <property type="match status" value="1"/>
</dbReference>
<evidence type="ECO:0000256" key="6">
    <source>
        <dbReference type="ARBA" id="ARBA00022982"/>
    </source>
</evidence>
<keyword evidence="6 10" id="KW-0249">Electron transport</keyword>
<evidence type="ECO:0000256" key="3">
    <source>
        <dbReference type="ARBA" id="ARBA00022692"/>
    </source>
</evidence>
<feature type="binding site" description="axial binding residue" evidence="11">
    <location>
        <position position="276"/>
    </location>
    <ligand>
        <name>heme b</name>
        <dbReference type="ChEBI" id="CHEBI:60344"/>
        <label>1</label>
    </ligand>
    <ligandPart>
        <name>Fe</name>
        <dbReference type="ChEBI" id="CHEBI:18248"/>
    </ligandPart>
</feature>
<feature type="transmembrane region" description="Helical" evidence="12">
    <location>
        <begin position="343"/>
        <end position="366"/>
    </location>
</feature>
<organism evidence="16 17">
    <name type="scientific">Artemisia annua</name>
    <name type="common">Sweet wormwood</name>
    <dbReference type="NCBI Taxonomy" id="35608"/>
    <lineage>
        <taxon>Eukaryota</taxon>
        <taxon>Viridiplantae</taxon>
        <taxon>Streptophyta</taxon>
        <taxon>Embryophyta</taxon>
        <taxon>Tracheophyta</taxon>
        <taxon>Spermatophyta</taxon>
        <taxon>Magnoliopsida</taxon>
        <taxon>eudicotyledons</taxon>
        <taxon>Gunneridae</taxon>
        <taxon>Pentapetalae</taxon>
        <taxon>asterids</taxon>
        <taxon>campanulids</taxon>
        <taxon>Asterales</taxon>
        <taxon>Asteraceae</taxon>
        <taxon>Asteroideae</taxon>
        <taxon>Anthemideae</taxon>
        <taxon>Artemisiinae</taxon>
        <taxon>Artemisia</taxon>
    </lineage>
</organism>
<keyword evidence="17" id="KW-1185">Reference proteome</keyword>
<dbReference type="OrthoDB" id="2419613at2759"/>
<feature type="binding site" description="axial binding residue" evidence="11">
    <location>
        <position position="312"/>
    </location>
    <ligand>
        <name>heme b</name>
        <dbReference type="ChEBI" id="CHEBI:60344"/>
        <label>1</label>
    </ligand>
    <ligandPart>
        <name>Fe</name>
        <dbReference type="ChEBI" id="CHEBI:18248"/>
    </ligandPart>
</feature>
<evidence type="ECO:0000256" key="5">
    <source>
        <dbReference type="ARBA" id="ARBA00022729"/>
    </source>
</evidence>
<feature type="transmembrane region" description="Helical" evidence="12">
    <location>
        <begin position="208"/>
        <end position="226"/>
    </location>
</feature>
<dbReference type="InterPro" id="IPR045265">
    <property type="entry name" value="AIR12_DOMON"/>
</dbReference>
<keyword evidence="8 10" id="KW-0472">Membrane</keyword>
<comment type="cofactor">
    <cofactor evidence="10">
        <name>heme b</name>
        <dbReference type="ChEBI" id="CHEBI:60344"/>
    </cofactor>
    <text evidence="10">Binds 2 heme b groups non-covalently.</text>
</comment>
<evidence type="ECO:0000259" key="15">
    <source>
        <dbReference type="PROSITE" id="PS50939"/>
    </source>
</evidence>
<name>A0A2U1L7V7_ARTAN</name>
<evidence type="ECO:0000256" key="7">
    <source>
        <dbReference type="ARBA" id="ARBA00022989"/>
    </source>
</evidence>